<dbReference type="CDD" id="cd09274">
    <property type="entry name" value="RNase_HI_RT_Ty3"/>
    <property type="match status" value="1"/>
</dbReference>
<feature type="domain" description="Reverse transcriptase" evidence="12">
    <location>
        <begin position="531"/>
        <end position="711"/>
    </location>
</feature>
<dbReference type="InterPro" id="IPR036397">
    <property type="entry name" value="RNaseH_sf"/>
</dbReference>
<dbReference type="InterPro" id="IPR012337">
    <property type="entry name" value="RNaseH-like_sf"/>
</dbReference>
<dbReference type="InterPro" id="IPR001878">
    <property type="entry name" value="Znf_CCHC"/>
</dbReference>
<dbReference type="SMART" id="SM00343">
    <property type="entry name" value="ZnF_C2HC"/>
    <property type="match status" value="2"/>
</dbReference>
<dbReference type="InterPro" id="IPR041588">
    <property type="entry name" value="Integrase_H2C2"/>
</dbReference>
<dbReference type="PANTHER" id="PTHR37984">
    <property type="entry name" value="PROTEIN CBG26694"/>
    <property type="match status" value="1"/>
</dbReference>
<keyword evidence="2" id="KW-0808">Transferase</keyword>
<feature type="domain" description="CCHC-type" evidence="10">
    <location>
        <begin position="312"/>
        <end position="328"/>
    </location>
</feature>
<dbReference type="SUPFAM" id="SSF53098">
    <property type="entry name" value="Ribonuclease H-like"/>
    <property type="match status" value="1"/>
</dbReference>
<evidence type="ECO:0000256" key="5">
    <source>
        <dbReference type="ARBA" id="ARBA00022759"/>
    </source>
</evidence>
<accession>A0ABN7A9G6</accession>
<dbReference type="SUPFAM" id="SSF56672">
    <property type="entry name" value="DNA/RNA polymerases"/>
    <property type="match status" value="1"/>
</dbReference>
<dbReference type="Pfam" id="PF00665">
    <property type="entry name" value="rve"/>
    <property type="match status" value="1"/>
</dbReference>
<evidence type="ECO:0000256" key="3">
    <source>
        <dbReference type="ARBA" id="ARBA00022695"/>
    </source>
</evidence>
<gene>
    <name evidence="14" type="ORF">NTJ_00679</name>
</gene>
<dbReference type="Pfam" id="PF17917">
    <property type="entry name" value="RT_RNaseH"/>
    <property type="match status" value="1"/>
</dbReference>
<evidence type="ECO:0000259" key="13">
    <source>
        <dbReference type="PROSITE" id="PS50994"/>
    </source>
</evidence>
<dbReference type="CDD" id="cd01647">
    <property type="entry name" value="RT_LTR"/>
    <property type="match status" value="1"/>
</dbReference>
<dbReference type="Gene3D" id="3.30.420.10">
    <property type="entry name" value="Ribonuclease H-like superfamily/Ribonuclease H"/>
    <property type="match status" value="1"/>
</dbReference>
<dbReference type="PROSITE" id="PS50158">
    <property type="entry name" value="ZF_CCHC"/>
    <property type="match status" value="1"/>
</dbReference>
<evidence type="ECO:0000256" key="7">
    <source>
        <dbReference type="ARBA" id="ARBA00022918"/>
    </source>
</evidence>
<organism evidence="14 15">
    <name type="scientific">Nesidiocoris tenuis</name>
    <dbReference type="NCBI Taxonomy" id="355587"/>
    <lineage>
        <taxon>Eukaryota</taxon>
        <taxon>Metazoa</taxon>
        <taxon>Ecdysozoa</taxon>
        <taxon>Arthropoda</taxon>
        <taxon>Hexapoda</taxon>
        <taxon>Insecta</taxon>
        <taxon>Pterygota</taxon>
        <taxon>Neoptera</taxon>
        <taxon>Paraneoptera</taxon>
        <taxon>Hemiptera</taxon>
        <taxon>Heteroptera</taxon>
        <taxon>Panheteroptera</taxon>
        <taxon>Cimicomorpha</taxon>
        <taxon>Miridae</taxon>
        <taxon>Dicyphina</taxon>
        <taxon>Nesidiocoris</taxon>
    </lineage>
</organism>
<evidence type="ECO:0000313" key="15">
    <source>
        <dbReference type="Proteomes" id="UP001307889"/>
    </source>
</evidence>
<dbReference type="PROSITE" id="PS50994">
    <property type="entry name" value="INTEGRASE"/>
    <property type="match status" value="1"/>
</dbReference>
<dbReference type="InterPro" id="IPR001969">
    <property type="entry name" value="Aspartic_peptidase_AS"/>
</dbReference>
<feature type="region of interest" description="Disordered" evidence="9">
    <location>
        <begin position="40"/>
        <end position="79"/>
    </location>
</feature>
<keyword evidence="8" id="KW-0479">Metal-binding</keyword>
<dbReference type="InterPro" id="IPR003034">
    <property type="entry name" value="SAP_dom"/>
</dbReference>
<evidence type="ECO:0000256" key="6">
    <source>
        <dbReference type="ARBA" id="ARBA00022801"/>
    </source>
</evidence>
<proteinExistence type="predicted"/>
<reference evidence="14 15" key="1">
    <citation type="submission" date="2023-09" db="EMBL/GenBank/DDBJ databases">
        <title>Nesidiocoris tenuis whole genome shotgun sequence.</title>
        <authorList>
            <person name="Shibata T."/>
            <person name="Shimoda M."/>
            <person name="Kobayashi T."/>
            <person name="Uehara T."/>
        </authorList>
    </citation>
    <scope>NUCLEOTIDE SEQUENCE [LARGE SCALE GENOMIC DNA]</scope>
    <source>
        <strain evidence="14 15">Japan</strain>
    </source>
</reference>
<dbReference type="SUPFAM" id="SSF68906">
    <property type="entry name" value="SAP domain"/>
    <property type="match status" value="1"/>
</dbReference>
<feature type="domain" description="SAP" evidence="11">
    <location>
        <begin position="3"/>
        <end position="37"/>
    </location>
</feature>
<dbReference type="Pfam" id="PF00078">
    <property type="entry name" value="RVT_1"/>
    <property type="match status" value="1"/>
</dbReference>
<evidence type="ECO:0000259" key="12">
    <source>
        <dbReference type="PROSITE" id="PS50878"/>
    </source>
</evidence>
<dbReference type="InterPro" id="IPR000477">
    <property type="entry name" value="RT_dom"/>
</dbReference>
<keyword evidence="5" id="KW-0255">Endonuclease</keyword>
<keyword evidence="7" id="KW-0695">RNA-directed DNA polymerase</keyword>
<dbReference type="Gene3D" id="3.10.10.10">
    <property type="entry name" value="HIV Type 1 Reverse Transcriptase, subunit A, domain 1"/>
    <property type="match status" value="1"/>
</dbReference>
<evidence type="ECO:0000256" key="8">
    <source>
        <dbReference type="PROSITE-ProRule" id="PRU00047"/>
    </source>
</evidence>
<dbReference type="InterPro" id="IPR001584">
    <property type="entry name" value="Integrase_cat-core"/>
</dbReference>
<name>A0ABN7A9G6_9HEMI</name>
<dbReference type="Pfam" id="PF17921">
    <property type="entry name" value="Integrase_H2C2"/>
    <property type="match status" value="1"/>
</dbReference>
<dbReference type="InterPro" id="IPR050951">
    <property type="entry name" value="Retrovirus_Pol_polyprotein"/>
</dbReference>
<evidence type="ECO:0000256" key="9">
    <source>
        <dbReference type="SAM" id="MobiDB-lite"/>
    </source>
</evidence>
<sequence>MEPSKLKVSQLKDELKKRSLKTTGKKSDLVKRLEAAIEVENSKCEGDDDDHESDEAVDSEEDDEGDDVSGETPSPVPSLKQLKIDSKCTQLSRGGVSFKDVEGMVRKFSGQDNFLVKKWIDEYEGVALLLELNDLQKFVFAKRLLTGLAQVFSLTENFTTWETLRAGLLDEFGTVATSRELHLELSKRFKKRDESTQEYLIKMREIASKGSVEDESLIQYVIDGIPDSTANKTILYGAVSLTEFKTKLKLYEKMKKSSGSYATPSTRDPGVSAEKKTTTKPAAKLASEKSRCFNCGENHLSSACPSKDLGPKCFRCNLFGHKSMECPRNTTKSVQYLGHRSVVEAVVNGVKFDALIDTGSSPNLMKKSCHDVIGSPRLEKTCETFSGANDSCVTPLGWFKTEIELDDEVFETKFHVVPNHTMRTPIIIGDDLLQGAVLTVTPDKVSIEKPKPHIFAISDVSERELNIGSNLAPNTRAKLQKMISDYAPMKTKSTDVELTITLKDQTPVWHHPRRLSPRETSIVEQQVKDWEKDGIVEPSTSEFSSQVVVVKKKDGSARVCIDYRKINKVVVKDRYPVPLIEDQIDVLKGANIFSTLDLKNGFFHVDISPESRKYTSFVTQTGQYQFTKVPFGLCTSPRVFLRFINAAFRPLINEGILATYMDDFIIPACNEDEAIGKLEKVLKTASEYGLEINFKKCHFLKRRIEFLGHVIEDGRVYPSPDKTEAVKNFPKPTTTKQVQSFLGLTGFFRKFIQGYSKIATPLTNLLKNDVKFRFEEEEKQAFLKLKELLCSGPVLRIYDPKCYTELHTDASIEGFGGVLLQKAPDDGCLHPVHYFSRKTAPAQRKYSSYELEVLAIVESLKKFRVYLLGVKFKIVTDCSAFTKTMEKKDLGTRVARWAMLLEEFDYVIEHRPGVRMKHVDALSRRPIMEVSSLGIVSQVRRRQDEDGELLAIKEILKTTSYQDYTMKDDVLYKFVKGRELLVIPSSMQESVIRQAHERGHFAAARTEKDLEQNYFIPGITKKVSDLISNCVPCILTKKKAGKQEGELRPIPKGDKPLETLHIDHLGPLESTSKMYKHILAVIDAFTKFVWLFPTKSTTTAEVIKKLEIRKEVFGSPSRIISDRGTAFTSNEFRDYCKSEDIELHLITTGLPRANGQVERLNSTIIAVLSKLCLDEPTTWYKKIGEVQQIINSTYQRSIGMTPFELLIGVPMKLKHTQLYKLVEEEIINNFVDDREETRKQAKAQILKVQEENCRGYNLRRREARCYKIGDLVAIKRTQPTSKLRPKFAGPYRVTKIKPNNTYDVAAEEAVDGPKTTTSCAEFMKPWSDHTGRMEAQNGRVVGSVSVSPEEGLKGNGLRC</sequence>
<evidence type="ECO:0000256" key="2">
    <source>
        <dbReference type="ARBA" id="ARBA00022679"/>
    </source>
</evidence>
<keyword evidence="4" id="KW-0540">Nuclease</keyword>
<dbReference type="CDD" id="cd00303">
    <property type="entry name" value="retropepsin_like"/>
    <property type="match status" value="1"/>
</dbReference>
<keyword evidence="3" id="KW-0548">Nucleotidyltransferase</keyword>
<protein>
    <recommendedName>
        <fullName evidence="1">RNA-directed DNA polymerase</fullName>
        <ecNumber evidence="1">2.7.7.49</ecNumber>
    </recommendedName>
</protein>
<dbReference type="Gene3D" id="1.10.340.70">
    <property type="match status" value="1"/>
</dbReference>
<dbReference type="SMART" id="SM00513">
    <property type="entry name" value="SAP"/>
    <property type="match status" value="1"/>
</dbReference>
<dbReference type="EC" id="2.7.7.49" evidence="1"/>
<evidence type="ECO:0000313" key="14">
    <source>
        <dbReference type="EMBL" id="BES87872.1"/>
    </source>
</evidence>
<dbReference type="PROSITE" id="PS50800">
    <property type="entry name" value="SAP"/>
    <property type="match status" value="1"/>
</dbReference>
<keyword evidence="8" id="KW-0863">Zinc-finger</keyword>
<dbReference type="Gene3D" id="4.10.60.10">
    <property type="entry name" value="Zinc finger, CCHC-type"/>
    <property type="match status" value="1"/>
</dbReference>
<dbReference type="Gene3D" id="2.40.70.10">
    <property type="entry name" value="Acid Proteases"/>
    <property type="match status" value="1"/>
</dbReference>
<dbReference type="InterPro" id="IPR021109">
    <property type="entry name" value="Peptidase_aspartic_dom_sf"/>
</dbReference>
<keyword evidence="15" id="KW-1185">Reference proteome</keyword>
<dbReference type="Pfam" id="PF02037">
    <property type="entry name" value="SAP"/>
    <property type="match status" value="1"/>
</dbReference>
<evidence type="ECO:0000259" key="10">
    <source>
        <dbReference type="PROSITE" id="PS50158"/>
    </source>
</evidence>
<dbReference type="Pfam" id="PF13650">
    <property type="entry name" value="Asp_protease_2"/>
    <property type="match status" value="1"/>
</dbReference>
<dbReference type="PANTHER" id="PTHR37984:SF5">
    <property type="entry name" value="PROTEIN NYNRIN-LIKE"/>
    <property type="match status" value="1"/>
</dbReference>
<dbReference type="InterPro" id="IPR043128">
    <property type="entry name" value="Rev_trsase/Diguanyl_cyclase"/>
</dbReference>
<dbReference type="InterPro" id="IPR043502">
    <property type="entry name" value="DNA/RNA_pol_sf"/>
</dbReference>
<dbReference type="Gene3D" id="3.30.70.270">
    <property type="match status" value="2"/>
</dbReference>
<keyword evidence="8" id="KW-0862">Zinc</keyword>
<dbReference type="InterPro" id="IPR036875">
    <property type="entry name" value="Znf_CCHC_sf"/>
</dbReference>
<dbReference type="SUPFAM" id="SSF50630">
    <property type="entry name" value="Acid proteases"/>
    <property type="match status" value="1"/>
</dbReference>
<feature type="compositionally biased region" description="Acidic residues" evidence="9">
    <location>
        <begin position="46"/>
        <end position="69"/>
    </location>
</feature>
<dbReference type="SUPFAM" id="SSF57756">
    <property type="entry name" value="Retrovirus zinc finger-like domains"/>
    <property type="match status" value="1"/>
</dbReference>
<feature type="region of interest" description="Disordered" evidence="9">
    <location>
        <begin position="258"/>
        <end position="280"/>
    </location>
</feature>
<dbReference type="PROSITE" id="PS00141">
    <property type="entry name" value="ASP_PROTEASE"/>
    <property type="match status" value="1"/>
</dbReference>
<dbReference type="InterPro" id="IPR036361">
    <property type="entry name" value="SAP_dom_sf"/>
</dbReference>
<evidence type="ECO:0000256" key="1">
    <source>
        <dbReference type="ARBA" id="ARBA00012493"/>
    </source>
</evidence>
<feature type="domain" description="Integrase catalytic" evidence="13">
    <location>
        <begin position="1052"/>
        <end position="1210"/>
    </location>
</feature>
<dbReference type="EMBL" id="AP028909">
    <property type="protein sequence ID" value="BES87872.1"/>
    <property type="molecule type" value="Genomic_DNA"/>
</dbReference>
<dbReference type="InterPro" id="IPR041373">
    <property type="entry name" value="RT_RNaseH"/>
</dbReference>
<dbReference type="Proteomes" id="UP001307889">
    <property type="component" value="Chromosome 1"/>
</dbReference>
<evidence type="ECO:0000256" key="4">
    <source>
        <dbReference type="ARBA" id="ARBA00022722"/>
    </source>
</evidence>
<dbReference type="PROSITE" id="PS50878">
    <property type="entry name" value="RT_POL"/>
    <property type="match status" value="1"/>
</dbReference>
<dbReference type="Gene3D" id="1.10.720.30">
    <property type="entry name" value="SAP domain"/>
    <property type="match status" value="1"/>
</dbReference>
<evidence type="ECO:0000259" key="11">
    <source>
        <dbReference type="PROSITE" id="PS50800"/>
    </source>
</evidence>
<keyword evidence="6" id="KW-0378">Hydrolase</keyword>